<proteinExistence type="predicted"/>
<organism evidence="1 2">
    <name type="scientific">Candida theae</name>
    <dbReference type="NCBI Taxonomy" id="1198502"/>
    <lineage>
        <taxon>Eukaryota</taxon>
        <taxon>Fungi</taxon>
        <taxon>Dikarya</taxon>
        <taxon>Ascomycota</taxon>
        <taxon>Saccharomycotina</taxon>
        <taxon>Pichiomycetes</taxon>
        <taxon>Debaryomycetaceae</taxon>
        <taxon>Candida/Lodderomyces clade</taxon>
        <taxon>Candida</taxon>
    </lineage>
</organism>
<sequence>MVSISSSPCEVLEMVFQNINQHQALVMAPLQSKLYILAKGKLYKNIHVYSSGDLKNDDNKEPNKQLRKYPKNINNIKTNEYTIISSRTFERYLTRMDGDMKITSLDIVANFVASSDSLFKHFNYIKNLELIWSCTCTLDDYLYTLGFHSFCKETVTFSPTRNSMYYTQMFCMPVLSAHERKASKIEGTLFYASTF</sequence>
<comment type="caution">
    <text evidence="1">The sequence shown here is derived from an EMBL/GenBank/DDBJ whole genome shotgun (WGS) entry which is preliminary data.</text>
</comment>
<reference evidence="1 2" key="1">
    <citation type="journal article" date="2022" name="DNA Res.">
        <title>Genome analysis of five recently described species of the CUG-Ser clade uncovers Candida theae as a new hybrid lineage with pathogenic potential in the Candida parapsilosis species complex.</title>
        <authorList>
            <person name="Mixao V."/>
            <person name="Del Olmo V."/>
            <person name="Hegedusova E."/>
            <person name="Saus E."/>
            <person name="Pryszcz L."/>
            <person name="Cillingova A."/>
            <person name="Nosek J."/>
            <person name="Gabaldon T."/>
        </authorList>
    </citation>
    <scope>NUCLEOTIDE SEQUENCE [LARGE SCALE GENOMIC DNA]</scope>
    <source>
        <strain evidence="1 2">CBS 12239</strain>
    </source>
</reference>
<protein>
    <submittedName>
        <fullName evidence="1">Uncharacterized protein</fullName>
    </submittedName>
</protein>
<dbReference type="Proteomes" id="UP001204833">
    <property type="component" value="Unassembled WGS sequence"/>
</dbReference>
<gene>
    <name evidence="1" type="ORF">KGF57_002190</name>
</gene>
<accession>A0AAD5FZ40</accession>
<dbReference type="RefSeq" id="XP_051609345.1">
    <property type="nucleotide sequence ID" value="XM_051751477.1"/>
</dbReference>
<evidence type="ECO:0000313" key="2">
    <source>
        <dbReference type="Proteomes" id="UP001204833"/>
    </source>
</evidence>
<dbReference type="AlphaFoldDB" id="A0AAD5FZ40"/>
<name>A0AAD5FZ40_9ASCO</name>
<dbReference type="EMBL" id="JAIHNG010000108">
    <property type="protein sequence ID" value="KAI5959252.1"/>
    <property type="molecule type" value="Genomic_DNA"/>
</dbReference>
<dbReference type="GeneID" id="76150249"/>
<keyword evidence="2" id="KW-1185">Reference proteome</keyword>
<evidence type="ECO:0000313" key="1">
    <source>
        <dbReference type="EMBL" id="KAI5959252.1"/>
    </source>
</evidence>